<feature type="compositionally biased region" description="Pro residues" evidence="1">
    <location>
        <begin position="557"/>
        <end position="569"/>
    </location>
</feature>
<dbReference type="OrthoDB" id="2275718at2759"/>
<evidence type="ECO:0000313" key="2">
    <source>
        <dbReference type="EMBL" id="KAB7496832.1"/>
    </source>
</evidence>
<dbReference type="EMBL" id="SEYY01020989">
    <property type="protein sequence ID" value="KAB7496832.1"/>
    <property type="molecule type" value="Genomic_DNA"/>
</dbReference>
<dbReference type="Proteomes" id="UP000326759">
    <property type="component" value="Unassembled WGS sequence"/>
</dbReference>
<protein>
    <submittedName>
        <fullName evidence="2">Uncharacterized protein</fullName>
    </submittedName>
</protein>
<comment type="caution">
    <text evidence="2">The sequence shown here is derived from an EMBL/GenBank/DDBJ whole genome shotgun (WGS) entry which is preliminary data.</text>
</comment>
<feature type="region of interest" description="Disordered" evidence="1">
    <location>
        <begin position="552"/>
        <end position="591"/>
    </location>
</feature>
<evidence type="ECO:0000313" key="3">
    <source>
        <dbReference type="Proteomes" id="UP000326759"/>
    </source>
</evidence>
<name>A0A5N5SS69_9CRUS</name>
<feature type="region of interest" description="Disordered" evidence="1">
    <location>
        <begin position="95"/>
        <end position="293"/>
    </location>
</feature>
<feature type="compositionally biased region" description="Basic and acidic residues" evidence="1">
    <location>
        <begin position="95"/>
        <end position="105"/>
    </location>
</feature>
<keyword evidence="3" id="KW-1185">Reference proteome</keyword>
<sequence length="636" mass="68057">MENQKIQEEWTIFQVMDVSNQHTRKLTTQNIISIITIIHTIITHIHIVIKRVSSHTILQITEDRSHGNRENPGNLVTRKRNSSWLTLRKFGQDFKLSDPSIDKKATGQQQPQPTQQFTAPNSIPLTKPPQNAHILPPQATTPSQPTSNLHLHQAPTSLPTQRQSPASEPQTASSNNSNITITGVPQQPQQPPPASSQQQQQQESTPQSQPSQSNSQVNPETSSHHDSKGSEDENSVVNSNLNPNAKEFVFNPNAKPFNPRSPSTTTPPRVQTPQIAPQPPPPLSQSQIGSVPPSVGFQQNMLHYVMAQPFPVQSQPRFPKRGPGSNQRTDYASSMQVAAATGHPILAPTPLTSITTPQTIPATAVPIPQNIMPQTHQPYQYQGMSMMLRLPPPGIPMVTTMVPTSMGVYYHGAEGHQNSQGHTPPHMYVTPGVPPHQGHQPHPAPTPGPHPGQPPTPQGHSSGGGPAPPNMPAQPPTPGPTPPQAMMYSGPGSGPMGAQPTIPQHLSQHSPHTGQSPHNPYQNPNAALAAAAAAAASQHHPTATQLVMIPPHLAPHMMPPGGAPPPPPHSGSGHAPSSAAGYTATSSASMQQHVNHGHHVHYIPGVLQTLSYVESPSPLLNGRQDCLSTGFVLVGR</sequence>
<gene>
    <name evidence="2" type="ORF">Anas_05128</name>
</gene>
<feature type="compositionally biased region" description="Basic and acidic residues" evidence="1">
    <location>
        <begin position="222"/>
        <end position="231"/>
    </location>
</feature>
<feature type="compositionally biased region" description="Low complexity" evidence="1">
    <location>
        <begin position="195"/>
        <end position="216"/>
    </location>
</feature>
<feature type="compositionally biased region" description="Pro residues" evidence="1">
    <location>
        <begin position="466"/>
        <end position="483"/>
    </location>
</feature>
<feature type="compositionally biased region" description="Pro residues" evidence="1">
    <location>
        <begin position="442"/>
        <end position="457"/>
    </location>
</feature>
<dbReference type="AlphaFoldDB" id="A0A5N5SS69"/>
<feature type="compositionally biased region" description="Low complexity" evidence="1">
    <location>
        <begin position="260"/>
        <end position="275"/>
    </location>
</feature>
<evidence type="ECO:0000256" key="1">
    <source>
        <dbReference type="SAM" id="MobiDB-lite"/>
    </source>
</evidence>
<feature type="region of interest" description="Disordered" evidence="1">
    <location>
        <begin position="412"/>
        <end position="523"/>
    </location>
</feature>
<feature type="compositionally biased region" description="Low complexity" evidence="1">
    <location>
        <begin position="136"/>
        <end position="147"/>
    </location>
</feature>
<feature type="compositionally biased region" description="Polar residues" evidence="1">
    <location>
        <begin position="148"/>
        <end position="184"/>
    </location>
</feature>
<feature type="compositionally biased region" description="Low complexity" evidence="1">
    <location>
        <begin position="570"/>
        <end position="589"/>
    </location>
</feature>
<organism evidence="2 3">
    <name type="scientific">Armadillidium nasatum</name>
    <dbReference type="NCBI Taxonomy" id="96803"/>
    <lineage>
        <taxon>Eukaryota</taxon>
        <taxon>Metazoa</taxon>
        <taxon>Ecdysozoa</taxon>
        <taxon>Arthropoda</taxon>
        <taxon>Crustacea</taxon>
        <taxon>Multicrustacea</taxon>
        <taxon>Malacostraca</taxon>
        <taxon>Eumalacostraca</taxon>
        <taxon>Peracarida</taxon>
        <taxon>Isopoda</taxon>
        <taxon>Oniscidea</taxon>
        <taxon>Crinocheta</taxon>
        <taxon>Armadillidiidae</taxon>
        <taxon>Armadillidium</taxon>
    </lineage>
</organism>
<feature type="compositionally biased region" description="Polar residues" evidence="1">
    <location>
        <begin position="501"/>
        <end position="523"/>
    </location>
</feature>
<reference evidence="2 3" key="1">
    <citation type="journal article" date="2019" name="PLoS Biol.">
        <title>Sex chromosomes control vertical transmission of feminizing Wolbachia symbionts in an isopod.</title>
        <authorList>
            <person name="Becking T."/>
            <person name="Chebbi M.A."/>
            <person name="Giraud I."/>
            <person name="Moumen B."/>
            <person name="Laverre T."/>
            <person name="Caubet Y."/>
            <person name="Peccoud J."/>
            <person name="Gilbert C."/>
            <person name="Cordaux R."/>
        </authorList>
    </citation>
    <scope>NUCLEOTIDE SEQUENCE [LARGE SCALE GENOMIC DNA]</scope>
    <source>
        <strain evidence="2">ANa2</strain>
        <tissue evidence="2">Whole body excluding digestive tract and cuticle</tissue>
    </source>
</reference>
<proteinExistence type="predicted"/>
<accession>A0A5N5SS69</accession>